<name>A0ABQ7ZCZ0_BRANA</name>
<feature type="compositionally biased region" description="Acidic residues" evidence="1">
    <location>
        <begin position="280"/>
        <end position="294"/>
    </location>
</feature>
<organism evidence="2 3">
    <name type="scientific">Brassica napus</name>
    <name type="common">Rape</name>
    <dbReference type="NCBI Taxonomy" id="3708"/>
    <lineage>
        <taxon>Eukaryota</taxon>
        <taxon>Viridiplantae</taxon>
        <taxon>Streptophyta</taxon>
        <taxon>Embryophyta</taxon>
        <taxon>Tracheophyta</taxon>
        <taxon>Spermatophyta</taxon>
        <taxon>Magnoliopsida</taxon>
        <taxon>eudicotyledons</taxon>
        <taxon>Gunneridae</taxon>
        <taxon>Pentapetalae</taxon>
        <taxon>rosids</taxon>
        <taxon>malvids</taxon>
        <taxon>Brassicales</taxon>
        <taxon>Brassicaceae</taxon>
        <taxon>Brassiceae</taxon>
        <taxon>Brassica</taxon>
    </lineage>
</organism>
<reference evidence="2 3" key="1">
    <citation type="submission" date="2021-05" db="EMBL/GenBank/DDBJ databases">
        <title>Genome Assembly of Synthetic Allotetraploid Brassica napus Reveals Homoeologous Exchanges between Subgenomes.</title>
        <authorList>
            <person name="Davis J.T."/>
        </authorList>
    </citation>
    <scope>NUCLEOTIDE SEQUENCE [LARGE SCALE GENOMIC DNA]</scope>
    <source>
        <strain evidence="3">cv. Da-Ae</strain>
        <tissue evidence="2">Seedling</tissue>
    </source>
</reference>
<sequence>PHIPSHCQRLRLITGKANLDKTFTCLESEPFDEWAIFWTAQINLSSISLLRPTCAFFAWVSSMADHVMVIAGEWKMSDDGSWTFSIDKHHMSRIVSLAPTTTLLDLEKNVLKEYFPTLKLSSPPLSVIGRQTLKNSLPESQLPRSCDTRWVYIGMNLFVTFKVHPEPTNVSQVADNLFPFTTPNQPIQKSHYLFNRFTIPHPPLSCPSPPSTAASKIPGFSLFPDVDVFEDIPTKHTSTPAPSRNFRFSVIDETVSCGDEMLEEMFNEDPDNIPDSWKTEEEEEENVSESELPPDFENVQPRGYDHDFWDPLIDKHLGGSDVAEVMAVIHVPKTAPHIIQGTSTSDSKFENKETGVHSFPHVLPNPLYTGTTSDIPSTGPSVQHPYASRCTNTTTSAHKRPPISALHQQERSRRKNLFLTNVGDVAVPVTTEPTALSPSDWGESYIHRKLPFG</sequence>
<proteinExistence type="predicted"/>
<protein>
    <submittedName>
        <fullName evidence="2">Uncharacterized protein</fullName>
    </submittedName>
</protein>
<evidence type="ECO:0000256" key="1">
    <source>
        <dbReference type="SAM" id="MobiDB-lite"/>
    </source>
</evidence>
<feature type="non-terminal residue" evidence="2">
    <location>
        <position position="1"/>
    </location>
</feature>
<accession>A0ABQ7ZCZ0</accession>
<feature type="region of interest" description="Disordered" evidence="1">
    <location>
        <begin position="266"/>
        <end position="300"/>
    </location>
</feature>
<evidence type="ECO:0000313" key="2">
    <source>
        <dbReference type="EMBL" id="KAH0878105.1"/>
    </source>
</evidence>
<dbReference type="EMBL" id="JAGKQM010000015">
    <property type="protein sequence ID" value="KAH0878105.1"/>
    <property type="molecule type" value="Genomic_DNA"/>
</dbReference>
<dbReference type="Proteomes" id="UP000824890">
    <property type="component" value="Unassembled WGS sequence"/>
</dbReference>
<keyword evidence="3" id="KW-1185">Reference proteome</keyword>
<comment type="caution">
    <text evidence="2">The sequence shown here is derived from an EMBL/GenBank/DDBJ whole genome shotgun (WGS) entry which is preliminary data.</text>
</comment>
<evidence type="ECO:0000313" key="3">
    <source>
        <dbReference type="Proteomes" id="UP000824890"/>
    </source>
</evidence>
<gene>
    <name evidence="2" type="ORF">HID58_065499</name>
</gene>